<dbReference type="EMBL" id="JAQJAN010000002">
    <property type="protein sequence ID" value="KAJ5738560.1"/>
    <property type="molecule type" value="Genomic_DNA"/>
</dbReference>
<accession>A0AAD6HVQ3</accession>
<keyword evidence="2" id="KW-1185">Reference proteome</keyword>
<reference evidence="1" key="2">
    <citation type="submission" date="2023-01" db="EMBL/GenBank/DDBJ databases">
        <authorList>
            <person name="Petersen C."/>
        </authorList>
    </citation>
    <scope>NUCLEOTIDE SEQUENCE</scope>
    <source>
        <strain evidence="1">IBT 17514</strain>
    </source>
</reference>
<sequence>MEPKLAFQSTLEVIQQEQSRNLDSSSRSDRYNVHLDISQFTEIVKLRGPENYDEWHSSICTAFQDHGVWDLVTGTEQPLLALDPPLSQTYKEWQRLDKSLSGLLDMTVERTTLASVPENLSIDAMYKFPRTNYKPKPGPQFSRLLQTLSRLRLSNFSSIREDGNKFITVQSEMEAVRPSTISQSVVNTLFLEGLGSRLGKF</sequence>
<protein>
    <submittedName>
        <fullName evidence="1">Uncharacterized protein</fullName>
    </submittedName>
</protein>
<proteinExistence type="predicted"/>
<dbReference type="AlphaFoldDB" id="A0AAD6HVQ3"/>
<evidence type="ECO:0000313" key="1">
    <source>
        <dbReference type="EMBL" id="KAJ5738560.1"/>
    </source>
</evidence>
<reference evidence="1" key="1">
    <citation type="journal article" date="2023" name="IMA Fungus">
        <title>Comparative genomic study of the Penicillium genus elucidates a diverse pangenome and 15 lateral gene transfer events.</title>
        <authorList>
            <person name="Petersen C."/>
            <person name="Sorensen T."/>
            <person name="Nielsen M.R."/>
            <person name="Sondergaard T.E."/>
            <person name="Sorensen J.L."/>
            <person name="Fitzpatrick D.A."/>
            <person name="Frisvad J.C."/>
            <person name="Nielsen K.L."/>
        </authorList>
    </citation>
    <scope>NUCLEOTIDE SEQUENCE</scope>
    <source>
        <strain evidence="1">IBT 17514</strain>
    </source>
</reference>
<comment type="caution">
    <text evidence="1">The sequence shown here is derived from an EMBL/GenBank/DDBJ whole genome shotgun (WGS) entry which is preliminary data.</text>
</comment>
<dbReference type="Proteomes" id="UP001215712">
    <property type="component" value="Unassembled WGS sequence"/>
</dbReference>
<evidence type="ECO:0000313" key="2">
    <source>
        <dbReference type="Proteomes" id="UP001215712"/>
    </source>
</evidence>
<name>A0AAD6HVQ3_9EURO</name>
<organism evidence="1 2">
    <name type="scientific">Penicillium malachiteum</name>
    <dbReference type="NCBI Taxonomy" id="1324776"/>
    <lineage>
        <taxon>Eukaryota</taxon>
        <taxon>Fungi</taxon>
        <taxon>Dikarya</taxon>
        <taxon>Ascomycota</taxon>
        <taxon>Pezizomycotina</taxon>
        <taxon>Eurotiomycetes</taxon>
        <taxon>Eurotiomycetidae</taxon>
        <taxon>Eurotiales</taxon>
        <taxon>Aspergillaceae</taxon>
        <taxon>Penicillium</taxon>
    </lineage>
</organism>
<gene>
    <name evidence="1" type="ORF">N7493_001715</name>
</gene>